<feature type="domain" description="Reverse transcriptase" evidence="8">
    <location>
        <begin position="283"/>
        <end position="341"/>
    </location>
</feature>
<dbReference type="SUPFAM" id="SSF56672">
    <property type="entry name" value="DNA/RNA polymerases"/>
    <property type="match status" value="1"/>
</dbReference>
<keyword evidence="5" id="KW-0255">Endonuclease</keyword>
<evidence type="ECO:0000256" key="4">
    <source>
        <dbReference type="ARBA" id="ARBA00022722"/>
    </source>
</evidence>
<evidence type="ECO:0000256" key="6">
    <source>
        <dbReference type="ARBA" id="ARBA00022801"/>
    </source>
</evidence>
<dbReference type="Proteomes" id="UP000499080">
    <property type="component" value="Unassembled WGS sequence"/>
</dbReference>
<dbReference type="InterPro" id="IPR041373">
    <property type="entry name" value="RT_RNaseH"/>
</dbReference>
<comment type="caution">
    <text evidence="10">The sequence shown here is derived from an EMBL/GenBank/DDBJ whole genome shotgun (WGS) entry which is preliminary data.</text>
</comment>
<keyword evidence="3" id="KW-0548">Nucleotidyltransferase</keyword>
<dbReference type="GO" id="GO:0004519">
    <property type="term" value="F:endonuclease activity"/>
    <property type="evidence" value="ECO:0007669"/>
    <property type="project" value="UniProtKB-KW"/>
</dbReference>
<organism evidence="10 11">
    <name type="scientific">Araneus ventricosus</name>
    <name type="common">Orbweaver spider</name>
    <name type="synonym">Epeira ventricosa</name>
    <dbReference type="NCBI Taxonomy" id="182803"/>
    <lineage>
        <taxon>Eukaryota</taxon>
        <taxon>Metazoa</taxon>
        <taxon>Ecdysozoa</taxon>
        <taxon>Arthropoda</taxon>
        <taxon>Chelicerata</taxon>
        <taxon>Arachnida</taxon>
        <taxon>Araneae</taxon>
        <taxon>Araneomorphae</taxon>
        <taxon>Entelegynae</taxon>
        <taxon>Araneoidea</taxon>
        <taxon>Araneidae</taxon>
        <taxon>Araneus</taxon>
    </lineage>
</organism>
<dbReference type="FunFam" id="3.30.70.270:FF:000020">
    <property type="entry name" value="Transposon Tf2-6 polyprotein-like Protein"/>
    <property type="match status" value="1"/>
</dbReference>
<dbReference type="PANTHER" id="PTHR37984">
    <property type="entry name" value="PROTEIN CBG26694"/>
    <property type="match status" value="1"/>
</dbReference>
<evidence type="ECO:0000256" key="2">
    <source>
        <dbReference type="ARBA" id="ARBA00022679"/>
    </source>
</evidence>
<reference evidence="10 11" key="1">
    <citation type="journal article" date="2019" name="Sci. Rep.">
        <title>Orb-weaving spider Araneus ventricosus genome elucidates the spidroin gene catalogue.</title>
        <authorList>
            <person name="Kono N."/>
            <person name="Nakamura H."/>
            <person name="Ohtoshi R."/>
            <person name="Moran D.A.P."/>
            <person name="Shinohara A."/>
            <person name="Yoshida Y."/>
            <person name="Fujiwara M."/>
            <person name="Mori M."/>
            <person name="Tomita M."/>
            <person name="Arakawa K."/>
        </authorList>
    </citation>
    <scope>NUCLEOTIDE SEQUENCE [LARGE SCALE GENOMIC DNA]</scope>
</reference>
<dbReference type="InterPro" id="IPR043502">
    <property type="entry name" value="DNA/RNA_pol_sf"/>
</dbReference>
<dbReference type="InterPro" id="IPR000477">
    <property type="entry name" value="RT_dom"/>
</dbReference>
<dbReference type="EMBL" id="BGPR01012600">
    <property type="protein sequence ID" value="GBN56825.1"/>
    <property type="molecule type" value="Genomic_DNA"/>
</dbReference>
<gene>
    <name evidence="10" type="primary">pol_119</name>
    <name evidence="10" type="ORF">AVEN_39282_1</name>
</gene>
<keyword evidence="11" id="KW-1185">Reference proteome</keyword>
<dbReference type="EC" id="2.7.7.49" evidence="1"/>
<dbReference type="GO" id="GO:0003964">
    <property type="term" value="F:RNA-directed DNA polymerase activity"/>
    <property type="evidence" value="ECO:0007669"/>
    <property type="project" value="UniProtKB-KW"/>
</dbReference>
<name>A0A4Y2PY42_ARAVE</name>
<proteinExistence type="predicted"/>
<sequence>MAQYLTLCERQFKILKVPPDLWVTYLISSLPAEIGRLLAREPETKIHDFEYVKTALLQCFRMNAEKYRILFSQHKKVAESTWEDFAFELQTYFQSSSDELEIKTMEDLKALIISDQVKKRCGPDYKNHLLDEWNPPADPEIAKSKVTSYGCGTPDVTKPKCPTYSPTKYRTEFSALSVFESSTLIAFLPIRINQVNGIGCADSGATHSIAEEDLYKILQKQGMKFIKESISMTFALGHSSNSQVLTTQTETKLLLPALSVLIDLFASVWTEKCSSNFPKIDNFKNGLKDVTILSYLDDIIILSQTFEEHLEDLRKVFQRLKQYKLQANRDKCHIACSKIKYSEHFITPNGIEVDPEKTSVIQDMPEPKNAKQVQSFLQTCSWYRLFIPNVSDVARPLSNLTKKTYLWRWEQEELKAFNTLKQLLVSPPFLKDCDPAKNYIIRTDASNFALGDVLAQGEIPDEHPNEYASRLLASAEKNYSRTEREALAVVWALQKFRGYIEGVEIVVASDHLSLRWLISLKSPSGRLARWALQLQEFNLKICYTPGKSNVIADMLSRPFIS</sequence>
<evidence type="ECO:0000259" key="8">
    <source>
        <dbReference type="Pfam" id="PF00078"/>
    </source>
</evidence>
<dbReference type="FunFam" id="3.10.20.370:FF:000001">
    <property type="entry name" value="Retrovirus-related Pol polyprotein from transposon 17.6-like protein"/>
    <property type="match status" value="1"/>
</dbReference>
<evidence type="ECO:0000313" key="10">
    <source>
        <dbReference type="EMBL" id="GBN56825.1"/>
    </source>
</evidence>
<dbReference type="PANTHER" id="PTHR37984:SF5">
    <property type="entry name" value="PROTEIN NYNRIN-LIKE"/>
    <property type="match status" value="1"/>
</dbReference>
<dbReference type="Gene3D" id="3.10.20.370">
    <property type="match status" value="1"/>
</dbReference>
<accession>A0A4Y2PY42</accession>
<dbReference type="GO" id="GO:0016787">
    <property type="term" value="F:hydrolase activity"/>
    <property type="evidence" value="ECO:0007669"/>
    <property type="project" value="UniProtKB-KW"/>
</dbReference>
<feature type="domain" description="Reverse transcriptase RNase H-like" evidence="9">
    <location>
        <begin position="434"/>
        <end position="537"/>
    </location>
</feature>
<evidence type="ECO:0000259" key="9">
    <source>
        <dbReference type="Pfam" id="PF17917"/>
    </source>
</evidence>
<dbReference type="Pfam" id="PF00078">
    <property type="entry name" value="RVT_1"/>
    <property type="match status" value="1"/>
</dbReference>
<keyword evidence="4" id="KW-0540">Nuclease</keyword>
<evidence type="ECO:0000256" key="1">
    <source>
        <dbReference type="ARBA" id="ARBA00012493"/>
    </source>
</evidence>
<dbReference type="CDD" id="cd09274">
    <property type="entry name" value="RNase_HI_RT_Ty3"/>
    <property type="match status" value="1"/>
</dbReference>
<dbReference type="Pfam" id="PF17917">
    <property type="entry name" value="RT_RNaseH"/>
    <property type="match status" value="1"/>
</dbReference>
<keyword evidence="6" id="KW-0378">Hydrolase</keyword>
<evidence type="ECO:0000256" key="5">
    <source>
        <dbReference type="ARBA" id="ARBA00022759"/>
    </source>
</evidence>
<evidence type="ECO:0000256" key="3">
    <source>
        <dbReference type="ARBA" id="ARBA00022695"/>
    </source>
</evidence>
<dbReference type="OrthoDB" id="425619at2759"/>
<dbReference type="Gene3D" id="3.30.70.270">
    <property type="match status" value="2"/>
</dbReference>
<evidence type="ECO:0000313" key="11">
    <source>
        <dbReference type="Proteomes" id="UP000499080"/>
    </source>
</evidence>
<keyword evidence="7" id="KW-0695">RNA-directed DNA polymerase</keyword>
<dbReference type="AlphaFoldDB" id="A0A4Y2PY42"/>
<dbReference type="InterPro" id="IPR050951">
    <property type="entry name" value="Retrovirus_Pol_polyprotein"/>
</dbReference>
<evidence type="ECO:0000256" key="7">
    <source>
        <dbReference type="ARBA" id="ARBA00022918"/>
    </source>
</evidence>
<dbReference type="InterPro" id="IPR043128">
    <property type="entry name" value="Rev_trsase/Diguanyl_cyclase"/>
</dbReference>
<keyword evidence="2" id="KW-0808">Transferase</keyword>
<protein>
    <recommendedName>
        <fullName evidence="1">RNA-directed DNA polymerase</fullName>
        <ecNumber evidence="1">2.7.7.49</ecNumber>
    </recommendedName>
</protein>